<evidence type="ECO:0000259" key="6">
    <source>
        <dbReference type="PROSITE" id="PS50043"/>
    </source>
</evidence>
<evidence type="ECO:0000256" key="1">
    <source>
        <dbReference type="ARBA" id="ARBA00022553"/>
    </source>
</evidence>
<evidence type="ECO:0000259" key="7">
    <source>
        <dbReference type="PROSITE" id="PS50110"/>
    </source>
</evidence>
<evidence type="ECO:0000313" key="8">
    <source>
        <dbReference type="EMBL" id="MBO1752145.1"/>
    </source>
</evidence>
<dbReference type="PANTHER" id="PTHR43214">
    <property type="entry name" value="TWO-COMPONENT RESPONSE REGULATOR"/>
    <property type="match status" value="1"/>
</dbReference>
<gene>
    <name evidence="8" type="ORF">J4G33_10050</name>
</gene>
<dbReference type="SMART" id="SM00421">
    <property type="entry name" value="HTH_LUXR"/>
    <property type="match status" value="1"/>
</dbReference>
<dbReference type="CDD" id="cd06170">
    <property type="entry name" value="LuxR_C_like"/>
    <property type="match status" value="1"/>
</dbReference>
<dbReference type="RefSeq" id="WP_208055829.1">
    <property type="nucleotide sequence ID" value="NZ_JAGEMK010000004.1"/>
</dbReference>
<dbReference type="PROSITE" id="PS50110">
    <property type="entry name" value="RESPONSE_REGULATORY"/>
    <property type="match status" value="1"/>
</dbReference>
<evidence type="ECO:0000256" key="2">
    <source>
        <dbReference type="ARBA" id="ARBA00023015"/>
    </source>
</evidence>
<keyword evidence="3" id="KW-0238">DNA-binding</keyword>
<dbReference type="InterPro" id="IPR000792">
    <property type="entry name" value="Tscrpt_reg_LuxR_C"/>
</dbReference>
<protein>
    <submittedName>
        <fullName evidence="8">Response regulator transcription factor</fullName>
    </submittedName>
</protein>
<evidence type="ECO:0000256" key="4">
    <source>
        <dbReference type="ARBA" id="ARBA00023163"/>
    </source>
</evidence>
<keyword evidence="2" id="KW-0805">Transcription regulation</keyword>
<accession>A0A939LSZ6</accession>
<dbReference type="PROSITE" id="PS50043">
    <property type="entry name" value="HTH_LUXR_2"/>
    <property type="match status" value="1"/>
</dbReference>
<evidence type="ECO:0000256" key="3">
    <source>
        <dbReference type="ARBA" id="ARBA00023125"/>
    </source>
</evidence>
<dbReference type="GO" id="GO:0006355">
    <property type="term" value="P:regulation of DNA-templated transcription"/>
    <property type="evidence" value="ECO:0007669"/>
    <property type="project" value="InterPro"/>
</dbReference>
<keyword evidence="4" id="KW-0804">Transcription</keyword>
<dbReference type="Pfam" id="PF00196">
    <property type="entry name" value="GerE"/>
    <property type="match status" value="1"/>
</dbReference>
<dbReference type="AlphaFoldDB" id="A0A939LSZ6"/>
<dbReference type="InterPro" id="IPR058245">
    <property type="entry name" value="NreC/VraR/RcsB-like_REC"/>
</dbReference>
<proteinExistence type="predicted"/>
<dbReference type="InterPro" id="IPR039420">
    <property type="entry name" value="WalR-like"/>
</dbReference>
<dbReference type="InterPro" id="IPR001789">
    <property type="entry name" value="Sig_transdc_resp-reg_receiver"/>
</dbReference>
<reference evidence="8" key="1">
    <citation type="submission" date="2021-03" db="EMBL/GenBank/DDBJ databases">
        <title>Actinotalea soli sp. nov., isolated from soil.</title>
        <authorList>
            <person name="Ping W."/>
            <person name="Zhang J."/>
        </authorList>
    </citation>
    <scope>NUCLEOTIDE SEQUENCE</scope>
    <source>
        <strain evidence="8">BY-33</strain>
    </source>
</reference>
<name>A0A939LSZ6_9CELL</name>
<dbReference type="InterPro" id="IPR016032">
    <property type="entry name" value="Sig_transdc_resp-reg_C-effctor"/>
</dbReference>
<keyword evidence="1 5" id="KW-0597">Phosphoprotein</keyword>
<dbReference type="SUPFAM" id="SSF52172">
    <property type="entry name" value="CheY-like"/>
    <property type="match status" value="1"/>
</dbReference>
<dbReference type="PANTHER" id="PTHR43214:SF24">
    <property type="entry name" value="TRANSCRIPTIONAL REGULATORY PROTEIN NARL-RELATED"/>
    <property type="match status" value="1"/>
</dbReference>
<comment type="caution">
    <text evidence="8">The sequence shown here is derived from an EMBL/GenBank/DDBJ whole genome shotgun (WGS) entry which is preliminary data.</text>
</comment>
<dbReference type="Pfam" id="PF00072">
    <property type="entry name" value="Response_reg"/>
    <property type="match status" value="1"/>
</dbReference>
<organism evidence="8 9">
    <name type="scientific">Actinotalea soli</name>
    <dbReference type="NCBI Taxonomy" id="2819234"/>
    <lineage>
        <taxon>Bacteria</taxon>
        <taxon>Bacillati</taxon>
        <taxon>Actinomycetota</taxon>
        <taxon>Actinomycetes</taxon>
        <taxon>Micrococcales</taxon>
        <taxon>Cellulomonadaceae</taxon>
        <taxon>Actinotalea</taxon>
    </lineage>
</organism>
<dbReference type="Proteomes" id="UP000664209">
    <property type="component" value="Unassembled WGS sequence"/>
</dbReference>
<evidence type="ECO:0000313" key="9">
    <source>
        <dbReference type="Proteomes" id="UP000664209"/>
    </source>
</evidence>
<feature type="modified residue" description="4-aspartylphosphate" evidence="5">
    <location>
        <position position="54"/>
    </location>
</feature>
<dbReference type="Gene3D" id="3.40.50.2300">
    <property type="match status" value="1"/>
</dbReference>
<dbReference type="GO" id="GO:0003677">
    <property type="term" value="F:DNA binding"/>
    <property type="evidence" value="ECO:0007669"/>
    <property type="project" value="UniProtKB-KW"/>
</dbReference>
<dbReference type="EMBL" id="JAGEMK010000004">
    <property type="protein sequence ID" value="MBO1752145.1"/>
    <property type="molecule type" value="Genomic_DNA"/>
</dbReference>
<evidence type="ECO:0000256" key="5">
    <source>
        <dbReference type="PROSITE-ProRule" id="PRU00169"/>
    </source>
</evidence>
<sequence length="206" mass="22156">MIRVLIVDDHPIVRNGLRGAFVDVPDVEVAGEAADGKEGVSEAVRLGVDVVLMDLRMPEMDGVRAIVELGRAAPTVRVLVLTTFDSESDVLPAIEAGAAGYLLKDTPPEDLIRAVRAAHRGESVLAPSAARQLMGRVRRPGGLALSDREVEVLRLVADGASNREAARQLFISEASIKTHLQHVYDKLGVRDRAAAVGEGYRRGLLR</sequence>
<dbReference type="PRINTS" id="PR00038">
    <property type="entry name" value="HTHLUXR"/>
</dbReference>
<dbReference type="GO" id="GO:0000160">
    <property type="term" value="P:phosphorelay signal transduction system"/>
    <property type="evidence" value="ECO:0007669"/>
    <property type="project" value="InterPro"/>
</dbReference>
<dbReference type="InterPro" id="IPR011006">
    <property type="entry name" value="CheY-like_superfamily"/>
</dbReference>
<dbReference type="CDD" id="cd17535">
    <property type="entry name" value="REC_NarL-like"/>
    <property type="match status" value="1"/>
</dbReference>
<feature type="domain" description="Response regulatory" evidence="7">
    <location>
        <begin position="3"/>
        <end position="119"/>
    </location>
</feature>
<dbReference type="SUPFAM" id="SSF46894">
    <property type="entry name" value="C-terminal effector domain of the bipartite response regulators"/>
    <property type="match status" value="1"/>
</dbReference>
<feature type="domain" description="HTH luxR-type" evidence="6">
    <location>
        <begin position="138"/>
        <end position="203"/>
    </location>
</feature>
<keyword evidence="9" id="KW-1185">Reference proteome</keyword>
<dbReference type="SMART" id="SM00448">
    <property type="entry name" value="REC"/>
    <property type="match status" value="1"/>
</dbReference>